<evidence type="ECO:0000256" key="3">
    <source>
        <dbReference type="PROSITE-ProRule" id="PRU00492"/>
    </source>
</evidence>
<evidence type="ECO:0000313" key="8">
    <source>
        <dbReference type="Proteomes" id="UP000238081"/>
    </source>
</evidence>
<reference evidence="7 8" key="1">
    <citation type="submission" date="2016-01" db="EMBL/GenBank/DDBJ databases">
        <title>Characterization of the Clostridium difficile lineages that are prevalent in Hong Kong and China.</title>
        <authorList>
            <person name="Kwok J.S.-L."/>
            <person name="Lam W.-Y."/>
            <person name="Ip M."/>
            <person name="Chan T.-F."/>
            <person name="Hawkey P.M."/>
            <person name="Tsui S.K.-W."/>
        </authorList>
    </citation>
    <scope>NUCLEOTIDE SEQUENCE [LARGE SCALE GENOMIC DNA]</scope>
    <source>
        <strain evidence="7 8">300064</strain>
    </source>
</reference>
<dbReference type="PROSITE" id="PS51161">
    <property type="entry name" value="ATP_CONE"/>
    <property type="match status" value="1"/>
</dbReference>
<evidence type="ECO:0000313" key="5">
    <source>
        <dbReference type="EMBL" id="GEQ20659.1"/>
    </source>
</evidence>
<evidence type="ECO:0000313" key="9">
    <source>
        <dbReference type="Proteomes" id="UP000321089"/>
    </source>
</evidence>
<proteinExistence type="predicted"/>
<gene>
    <name evidence="7" type="ORF">AWN73_15075</name>
    <name evidence="5" type="ORF">CBU02nite_11650</name>
    <name evidence="6" type="ORF">GND98_017705</name>
</gene>
<accession>A0A0A6SHR6</accession>
<evidence type="ECO:0000259" key="4">
    <source>
        <dbReference type="PROSITE" id="PS51161"/>
    </source>
</evidence>
<dbReference type="Proteomes" id="UP000474042">
    <property type="component" value="Unassembled WGS sequence"/>
</dbReference>
<feature type="domain" description="ATP-cone" evidence="4">
    <location>
        <begin position="1"/>
        <end position="91"/>
    </location>
</feature>
<protein>
    <recommendedName>
        <fullName evidence="4">ATP-cone domain-containing protein</fullName>
    </recommendedName>
</protein>
<dbReference type="AlphaFoldDB" id="A0A0A6SHR6"/>
<reference evidence="5 9" key="2">
    <citation type="submission" date="2019-07" db="EMBL/GenBank/DDBJ databases">
        <title>Whole genome shotgun sequence of Clostridium butyricum NBRC 3858.</title>
        <authorList>
            <person name="Hosoyama A."/>
            <person name="Uohara A."/>
            <person name="Ohji S."/>
            <person name="Ichikawa N."/>
        </authorList>
    </citation>
    <scope>NUCLEOTIDE SEQUENCE [LARGE SCALE GENOMIC DNA]</scope>
    <source>
        <strain evidence="5 9">NBRC 3858</strain>
    </source>
</reference>
<keyword evidence="2 3" id="KW-0067">ATP-binding</keyword>
<dbReference type="EMBL" id="WOFV02000087">
    <property type="protein sequence ID" value="NAS19638.1"/>
    <property type="molecule type" value="Genomic_DNA"/>
</dbReference>
<organism evidence="5 9">
    <name type="scientific">Clostridium butyricum</name>
    <dbReference type="NCBI Taxonomy" id="1492"/>
    <lineage>
        <taxon>Bacteria</taxon>
        <taxon>Bacillati</taxon>
        <taxon>Bacillota</taxon>
        <taxon>Clostridia</taxon>
        <taxon>Eubacteriales</taxon>
        <taxon>Clostridiaceae</taxon>
        <taxon>Clostridium</taxon>
    </lineage>
</organism>
<dbReference type="EMBL" id="BKBC01000011">
    <property type="protein sequence ID" value="GEQ20659.1"/>
    <property type="molecule type" value="Genomic_DNA"/>
</dbReference>
<evidence type="ECO:0000256" key="2">
    <source>
        <dbReference type="ARBA" id="ARBA00022840"/>
    </source>
</evidence>
<dbReference type="Pfam" id="PF03477">
    <property type="entry name" value="ATP-cone"/>
    <property type="match status" value="1"/>
</dbReference>
<evidence type="ECO:0000313" key="6">
    <source>
        <dbReference type="EMBL" id="NAS19638.1"/>
    </source>
</evidence>
<comment type="caution">
    <text evidence="5">The sequence shown here is derived from an EMBL/GenBank/DDBJ whole genome shotgun (WGS) entry which is preliminary data.</text>
</comment>
<evidence type="ECO:0000313" key="10">
    <source>
        <dbReference type="Proteomes" id="UP000474042"/>
    </source>
</evidence>
<dbReference type="EMBL" id="LRDH01000113">
    <property type="protein sequence ID" value="PPV14088.1"/>
    <property type="molecule type" value="Genomic_DNA"/>
</dbReference>
<dbReference type="InterPro" id="IPR005144">
    <property type="entry name" value="ATP-cone_dom"/>
</dbReference>
<dbReference type="RefSeq" id="WP_002581339.1">
    <property type="nucleotide sequence ID" value="NZ_BKBB01000002.1"/>
</dbReference>
<dbReference type="GO" id="GO:0005524">
    <property type="term" value="F:ATP binding"/>
    <property type="evidence" value="ECO:0007669"/>
    <property type="project" value="UniProtKB-UniRule"/>
</dbReference>
<reference evidence="6 10" key="3">
    <citation type="submission" date="2020-01" db="EMBL/GenBank/DDBJ databases">
        <title>Genome sequence of a 1,3-propanediol producer, Clostridium butyricum S3.</title>
        <authorList>
            <person name="Zhou J."/>
        </authorList>
    </citation>
    <scope>NUCLEOTIDE SEQUENCE [LARGE SCALE GENOMIC DNA]</scope>
    <source>
        <strain evidence="6 10">S3</strain>
    </source>
</reference>
<evidence type="ECO:0000313" key="7">
    <source>
        <dbReference type="EMBL" id="PPV14088.1"/>
    </source>
</evidence>
<dbReference type="Proteomes" id="UP000321089">
    <property type="component" value="Unassembled WGS sequence"/>
</dbReference>
<keyword evidence="1 3" id="KW-0547">Nucleotide-binding</keyword>
<name>A0A0A6SHR6_CLOBU</name>
<sequence>MVVSKKTGKKEEFDISKVRRSIANAGSDCNIMLTESDLLNVCRMIENTMKAMEKEETSSYEIFGLVVFKLRELNYTEVVHSYIRGALGITK</sequence>
<dbReference type="Proteomes" id="UP000238081">
    <property type="component" value="Unassembled WGS sequence"/>
</dbReference>
<evidence type="ECO:0000256" key="1">
    <source>
        <dbReference type="ARBA" id="ARBA00022741"/>
    </source>
</evidence>